<organism evidence="2 3">
    <name type="scientific">Edaphobacter aggregans</name>
    <dbReference type="NCBI Taxonomy" id="570835"/>
    <lineage>
        <taxon>Bacteria</taxon>
        <taxon>Pseudomonadati</taxon>
        <taxon>Acidobacteriota</taxon>
        <taxon>Terriglobia</taxon>
        <taxon>Terriglobales</taxon>
        <taxon>Acidobacteriaceae</taxon>
        <taxon>Edaphobacter</taxon>
    </lineage>
</organism>
<protein>
    <submittedName>
        <fullName evidence="2">Uncharacterized protein</fullName>
    </submittedName>
</protein>
<accession>A0A3R9PC50</accession>
<evidence type="ECO:0000313" key="2">
    <source>
        <dbReference type="EMBL" id="RSL18446.1"/>
    </source>
</evidence>
<dbReference type="Proteomes" id="UP000269669">
    <property type="component" value="Unassembled WGS sequence"/>
</dbReference>
<name>A0A3R9PC50_9BACT</name>
<keyword evidence="3" id="KW-1185">Reference proteome</keyword>
<feature type="region of interest" description="Disordered" evidence="1">
    <location>
        <begin position="342"/>
        <end position="367"/>
    </location>
</feature>
<reference evidence="2 3" key="1">
    <citation type="submission" date="2018-12" db="EMBL/GenBank/DDBJ databases">
        <title>Sequencing of bacterial isolates from soil warming experiment in Harvard Forest, Massachusetts, USA.</title>
        <authorList>
            <person name="Deangelis K."/>
        </authorList>
    </citation>
    <scope>NUCLEOTIDE SEQUENCE [LARGE SCALE GENOMIC DNA]</scope>
    <source>
        <strain evidence="2 3">EB153</strain>
    </source>
</reference>
<evidence type="ECO:0000313" key="3">
    <source>
        <dbReference type="Proteomes" id="UP000269669"/>
    </source>
</evidence>
<sequence>MVKPIVKPVIPSDLQSRIEIPETLIRDFVSTLNPSESADVLQLFVDAKTLALYCECHVFASKLVPNSTIDVPLDPEEQAEYRANREVVADAAAFKAMKEDARERRSFSNIVTEFTKEFDEETPLKIIGGQHRFESIREALANGIDEIHGIKVYFGLTQEQRLDAQLISNTVIAVPTDLYDRMQETMRGPQLRNWCQKVGLLDSDKDFSEKRQRGGQITVSAARTFILNYYRGEADAKSPFEQIDTSPKLSKSGSDDAEWDKLRATGKAWKDAKLEVAGREFAALVKAQRQAFENKKSVPIDSREKAMNYAVLSAWAYVAGVLQGANNIVRADRHYALKDQAGRDPLNAPELAKGKHTTDPDNYRGLGYRTDAKERGRLVELFYLQAESGKGITKPLIELAIKKYHAKLANLDVQNAEKKVV</sequence>
<dbReference type="EMBL" id="RSDW01000001">
    <property type="protein sequence ID" value="RSL18446.1"/>
    <property type="molecule type" value="Genomic_DNA"/>
</dbReference>
<dbReference type="AlphaFoldDB" id="A0A3R9PC50"/>
<dbReference type="RefSeq" id="WP_125486810.1">
    <property type="nucleotide sequence ID" value="NZ_RSDW01000001.1"/>
</dbReference>
<comment type="caution">
    <text evidence="2">The sequence shown here is derived from an EMBL/GenBank/DDBJ whole genome shotgun (WGS) entry which is preliminary data.</text>
</comment>
<dbReference type="OrthoDB" id="9256097at2"/>
<evidence type="ECO:0000256" key="1">
    <source>
        <dbReference type="SAM" id="MobiDB-lite"/>
    </source>
</evidence>
<feature type="compositionally biased region" description="Basic and acidic residues" evidence="1">
    <location>
        <begin position="352"/>
        <end position="362"/>
    </location>
</feature>
<proteinExistence type="predicted"/>
<gene>
    <name evidence="2" type="ORF">EDE15_4019</name>
</gene>